<feature type="domain" description="SfsA N-terminal OB" evidence="3">
    <location>
        <begin position="13"/>
        <end position="67"/>
    </location>
</feature>
<evidence type="ECO:0000313" key="5">
    <source>
        <dbReference type="Proteomes" id="UP000009374"/>
    </source>
</evidence>
<dbReference type="Proteomes" id="UP000009374">
    <property type="component" value="Unassembled WGS sequence"/>
</dbReference>
<gene>
    <name evidence="1" type="primary">sfsA</name>
    <name evidence="4" type="ORF">UBAL3_95450098</name>
</gene>
<dbReference type="NCBIfam" id="TIGR00230">
    <property type="entry name" value="sfsA"/>
    <property type="match status" value="1"/>
</dbReference>
<organism evidence="4 5">
    <name type="scientific">Leptospirillum ferrodiazotrophum</name>
    <dbReference type="NCBI Taxonomy" id="412449"/>
    <lineage>
        <taxon>Bacteria</taxon>
        <taxon>Pseudomonadati</taxon>
        <taxon>Nitrospirota</taxon>
        <taxon>Nitrospiria</taxon>
        <taxon>Nitrospirales</taxon>
        <taxon>Nitrospiraceae</taxon>
        <taxon>Leptospirillum</taxon>
    </lineage>
</organism>
<evidence type="ECO:0000313" key="4">
    <source>
        <dbReference type="EMBL" id="EES51878.1"/>
    </source>
</evidence>
<evidence type="ECO:0000256" key="1">
    <source>
        <dbReference type="HAMAP-Rule" id="MF_00095"/>
    </source>
</evidence>
<dbReference type="GO" id="GO:0003677">
    <property type="term" value="F:DNA binding"/>
    <property type="evidence" value="ECO:0007669"/>
    <property type="project" value="InterPro"/>
</dbReference>
<dbReference type="InterPro" id="IPR041465">
    <property type="entry name" value="SfsA_N"/>
</dbReference>
<dbReference type="Gene3D" id="2.40.50.580">
    <property type="match status" value="1"/>
</dbReference>
<dbReference type="AlphaFoldDB" id="C6HZU0"/>
<evidence type="ECO:0000259" key="2">
    <source>
        <dbReference type="Pfam" id="PF03749"/>
    </source>
</evidence>
<reference evidence="4 5" key="1">
    <citation type="journal article" date="2009" name="Appl. Environ. Microbiol.">
        <title>Community genomic and proteomic analyses of chemoautotrophic iron-oxidizing "Leptospirillum rubarum" (Group II) and "Leptospirillum ferrodiazotrophum" (Group III) bacteria in acid mine drainage biofilms.</title>
        <authorList>
            <person name="Goltsman D.S."/>
            <person name="Denef V.J."/>
            <person name="Singer S.W."/>
            <person name="VerBerkmoes N.C."/>
            <person name="Lefsrud M."/>
            <person name="Mueller R.S."/>
            <person name="Dick G.J."/>
            <person name="Sun C.L."/>
            <person name="Wheeler K.E."/>
            <person name="Zemla A."/>
            <person name="Baker B.J."/>
            <person name="Hauser L."/>
            <person name="Land M."/>
            <person name="Shah M.B."/>
            <person name="Thelen M.P."/>
            <person name="Hettich R.L."/>
            <person name="Banfield J.F."/>
        </authorList>
    </citation>
    <scope>NUCLEOTIDE SEQUENCE [LARGE SCALE GENOMIC DNA]</scope>
</reference>
<dbReference type="PANTHER" id="PTHR30545:SF2">
    <property type="entry name" value="SUGAR FERMENTATION STIMULATION PROTEIN A"/>
    <property type="match status" value="1"/>
</dbReference>
<dbReference type="EMBL" id="GG693884">
    <property type="protein sequence ID" value="EES51878.1"/>
    <property type="molecule type" value="Genomic_DNA"/>
</dbReference>
<dbReference type="InterPro" id="IPR040452">
    <property type="entry name" value="SfsA_C"/>
</dbReference>
<dbReference type="Gene3D" id="3.40.1350.60">
    <property type="match status" value="1"/>
</dbReference>
<dbReference type="Pfam" id="PF17746">
    <property type="entry name" value="SfsA_N"/>
    <property type="match status" value="1"/>
</dbReference>
<dbReference type="CDD" id="cd22359">
    <property type="entry name" value="SfsA-like_bacterial"/>
    <property type="match status" value="1"/>
</dbReference>
<dbReference type="InterPro" id="IPR005224">
    <property type="entry name" value="SfsA"/>
</dbReference>
<protein>
    <recommendedName>
        <fullName evidence="1">Sugar fermentation stimulation protein homolog</fullName>
    </recommendedName>
</protein>
<keyword evidence="5" id="KW-1185">Reference proteome</keyword>
<accession>C6HZU0</accession>
<dbReference type="PANTHER" id="PTHR30545">
    <property type="entry name" value="SUGAR FERMENTATION STIMULATION PROTEIN A"/>
    <property type="match status" value="1"/>
</dbReference>
<comment type="similarity">
    <text evidence="1">Belongs to the SfsA family.</text>
</comment>
<proteinExistence type="inferred from homology"/>
<sequence>MDYELPLLPATFLKREKRFSVLAALTDGREVWCHCPNPGRLTSCLDRPGIPLFLSSLPANPKNPTGYRYRTEQSEPLPGIRVGINPNRGNRLALEALLAPDTGLCPDWTHVGSEVPLGERSRIDHLFRDGEGRKVFVEVKSVTYREGEAGLFPDAVSARAIRHLEELGHLPDTADRALLLFVVMRADCRYVAPADGVDPAYRRALEEARNRGVEVRAALFEAKSDGMAFSKELPVRF</sequence>
<name>C6HZU0_9BACT</name>
<dbReference type="Pfam" id="PF03749">
    <property type="entry name" value="SfsA"/>
    <property type="match status" value="1"/>
</dbReference>
<evidence type="ECO:0000259" key="3">
    <source>
        <dbReference type="Pfam" id="PF17746"/>
    </source>
</evidence>
<feature type="domain" description="Sugar fermentation stimulation protein C-terminal" evidence="2">
    <location>
        <begin position="90"/>
        <end position="223"/>
    </location>
</feature>
<dbReference type="HAMAP" id="MF_00095">
    <property type="entry name" value="SfsA"/>
    <property type="match status" value="1"/>
</dbReference>